<proteinExistence type="inferred from homology"/>
<dbReference type="PATRIC" id="fig|903983.4.peg.1007"/>
<dbReference type="OrthoDB" id="9806955at2"/>
<evidence type="ECO:0000256" key="3">
    <source>
        <dbReference type="ARBA" id="ARBA00022808"/>
    </source>
</evidence>
<keyword evidence="4 6" id="KW-0456">Lyase</keyword>
<dbReference type="Proteomes" id="UP000094764">
    <property type="component" value="Unassembled WGS sequence"/>
</dbReference>
<evidence type="ECO:0000256" key="5">
    <source>
        <dbReference type="ARBA" id="ARBA00049269"/>
    </source>
</evidence>
<keyword evidence="6" id="KW-0963">Cytoplasm</keyword>
<dbReference type="Gene3D" id="1.10.275.10">
    <property type="entry name" value="Fumarase/aspartase (N-terminal domain)"/>
    <property type="match status" value="1"/>
</dbReference>
<dbReference type="FunFam" id="1.20.200.10:FF:000003">
    <property type="entry name" value="Histidine ammonia-lyase"/>
    <property type="match status" value="1"/>
</dbReference>
<dbReference type="GO" id="GO:0004397">
    <property type="term" value="F:histidine ammonia-lyase activity"/>
    <property type="evidence" value="ECO:0007669"/>
    <property type="project" value="UniProtKB-UniRule"/>
</dbReference>
<evidence type="ECO:0000256" key="2">
    <source>
        <dbReference type="ARBA" id="ARBA00012994"/>
    </source>
</evidence>
<evidence type="ECO:0000313" key="11">
    <source>
        <dbReference type="Proteomes" id="UP000094764"/>
    </source>
</evidence>
<comment type="PTM">
    <text evidence="6">Contains an active site 4-methylidene-imidazol-5-one (MIO), which is formed autocatalytically by cyclization and dehydration of residues Ala-Ser-Gly.</text>
</comment>
<dbReference type="Gene3D" id="1.20.200.10">
    <property type="entry name" value="Fumarase/aspartase (Central domain)"/>
    <property type="match status" value="1"/>
</dbReference>
<evidence type="ECO:0000256" key="4">
    <source>
        <dbReference type="ARBA" id="ARBA00023239"/>
    </source>
</evidence>
<dbReference type="EC" id="4.3.1.3" evidence="2 6"/>
<dbReference type="InterPro" id="IPR022313">
    <property type="entry name" value="Phe/His_NH3-lyase_AS"/>
</dbReference>
<dbReference type="EMBL" id="MIKB01000016">
    <property type="protein sequence ID" value="OEG15317.1"/>
    <property type="molecule type" value="Genomic_DNA"/>
</dbReference>
<dbReference type="AlphaFoldDB" id="A0A1E5GRJ6"/>
<dbReference type="GO" id="GO:0005737">
    <property type="term" value="C:cytoplasm"/>
    <property type="evidence" value="ECO:0007669"/>
    <property type="project" value="UniProtKB-SubCell"/>
</dbReference>
<dbReference type="HAMAP" id="MF_00229">
    <property type="entry name" value="His_ammonia_lyase"/>
    <property type="match status" value="1"/>
</dbReference>
<gene>
    <name evidence="6" type="primary">hutH</name>
    <name evidence="10" type="ORF">BCR23_10815</name>
</gene>
<keyword evidence="11" id="KW-1185">Reference proteome</keyword>
<comment type="pathway">
    <text evidence="1 6 8">Amino-acid degradation; L-histidine degradation into L-glutamate; N-formimidoyl-L-glutamate from L-histidine: step 1/3.</text>
</comment>
<comment type="similarity">
    <text evidence="6 7">Belongs to the PAL/histidase family.</text>
</comment>
<name>A0A1E5GRJ6_9ENTE</name>
<dbReference type="FunFam" id="1.10.275.10:FF:000005">
    <property type="entry name" value="Histidine ammonia-lyase"/>
    <property type="match status" value="1"/>
</dbReference>
<dbReference type="InterPro" id="IPR001106">
    <property type="entry name" value="Aromatic_Lyase"/>
</dbReference>
<evidence type="ECO:0000313" key="10">
    <source>
        <dbReference type="EMBL" id="OEG15317.1"/>
    </source>
</evidence>
<keyword evidence="3 6" id="KW-0369">Histidine metabolism</keyword>
<feature type="cross-link" description="5-imidazolinone (Ala-Gly)" evidence="6">
    <location>
        <begin position="149"/>
        <end position="151"/>
    </location>
</feature>
<dbReference type="CDD" id="cd00332">
    <property type="entry name" value="PAL-HAL"/>
    <property type="match status" value="1"/>
</dbReference>
<evidence type="ECO:0000256" key="9">
    <source>
        <dbReference type="RuleBase" id="RU004480"/>
    </source>
</evidence>
<evidence type="ECO:0000256" key="7">
    <source>
        <dbReference type="RuleBase" id="RU003954"/>
    </source>
</evidence>
<dbReference type="NCBIfam" id="TIGR01225">
    <property type="entry name" value="hutH"/>
    <property type="match status" value="1"/>
</dbReference>
<dbReference type="UniPathway" id="UPA00379">
    <property type="reaction ID" value="UER00549"/>
</dbReference>
<feature type="modified residue" description="2,3-didehydroalanine (Ser)" evidence="6">
    <location>
        <position position="150"/>
    </location>
</feature>
<dbReference type="Pfam" id="PF00221">
    <property type="entry name" value="Lyase_aromatic"/>
    <property type="match status" value="1"/>
</dbReference>
<dbReference type="PANTHER" id="PTHR10362">
    <property type="entry name" value="HISTIDINE AMMONIA-LYASE"/>
    <property type="match status" value="1"/>
</dbReference>
<evidence type="ECO:0000256" key="8">
    <source>
        <dbReference type="RuleBase" id="RU004479"/>
    </source>
</evidence>
<organism evidence="10 11">
    <name type="scientific">Enterococcus quebecensis</name>
    <dbReference type="NCBI Taxonomy" id="903983"/>
    <lineage>
        <taxon>Bacteria</taxon>
        <taxon>Bacillati</taxon>
        <taxon>Bacillota</taxon>
        <taxon>Bacilli</taxon>
        <taxon>Lactobacillales</taxon>
        <taxon>Enterococcaceae</taxon>
        <taxon>Enterococcus</taxon>
    </lineage>
</organism>
<evidence type="ECO:0000256" key="1">
    <source>
        <dbReference type="ARBA" id="ARBA00005113"/>
    </source>
</evidence>
<reference evidence="11" key="1">
    <citation type="submission" date="2016-09" db="EMBL/GenBank/DDBJ databases">
        <authorList>
            <person name="Gulvik C.A."/>
        </authorList>
    </citation>
    <scope>NUCLEOTIDE SEQUENCE [LARGE SCALE GENOMIC DNA]</scope>
    <source>
        <strain evidence="11">LMG 26306</strain>
    </source>
</reference>
<comment type="subcellular location">
    <subcellularLocation>
        <location evidence="6 9">Cytoplasm</location>
    </subcellularLocation>
</comment>
<sequence>MSKAQTIKHVVLTGNDLTLDELVAVSRFNATVSISEEAVVEVKRSRKIVDEIVEEERVTYGINTGFGSLCNVSISKEDSVQLQENLIRTHACGYGDPFSTDIVRGIMVIRANSLTKGYSGIRLEVIEKLIEMLNKHVHPIIPEKGSLGASGDLAPLSHMVLPILGLGEAEFNGEICDGKEAMAKAGITTMALASKEGLALINGTQALTATGALAVYDAIRLLKVSDVAGALSIEVHNGIIDAFKEALHVIRPQAGQVITAANMRQLLDGSTFVTHQGELRVQDAYSLRCIPQIHGASKDAIRFVEDKVEIEINSVTDNPIITRDKEAISGGNFHGQPMALPFDFLGISVAEIANVSERRLERLVNASHNRLSSFLVAKSGLNSGFMITQYAAAALVSENKILAHPASVDSIPSCENQEDLVSMGTIAARKAKSINQNTSRVVATEVLAACQAIDMRKAQDPSFKLGKGTQAAYDVVRKHCGFLEEDKNIEMYKELDVITHLIMSDEFIDAVENVVSIDY</sequence>
<evidence type="ECO:0000256" key="6">
    <source>
        <dbReference type="HAMAP-Rule" id="MF_00229"/>
    </source>
</evidence>
<dbReference type="NCBIfam" id="NF006871">
    <property type="entry name" value="PRK09367.1"/>
    <property type="match status" value="1"/>
</dbReference>
<dbReference type="PROSITE" id="PS00488">
    <property type="entry name" value="PAL_HISTIDASE"/>
    <property type="match status" value="1"/>
</dbReference>
<dbReference type="InterPro" id="IPR005921">
    <property type="entry name" value="HutH"/>
</dbReference>
<accession>A0A1E5GRJ6</accession>
<dbReference type="STRING" id="903983.BCR23_10815"/>
<dbReference type="SUPFAM" id="SSF48557">
    <property type="entry name" value="L-aspartase-like"/>
    <property type="match status" value="1"/>
</dbReference>
<protein>
    <recommendedName>
        <fullName evidence="2 6">Histidine ammonia-lyase</fullName>
        <shortName evidence="6">Histidase</shortName>
        <ecNumber evidence="2 6">4.3.1.3</ecNumber>
    </recommendedName>
</protein>
<comment type="caution">
    <text evidence="10">The sequence shown here is derived from an EMBL/GenBank/DDBJ whole genome shotgun (WGS) entry which is preliminary data.</text>
</comment>
<dbReference type="InterPro" id="IPR008948">
    <property type="entry name" value="L-Aspartase-like"/>
</dbReference>
<dbReference type="GO" id="GO:0019557">
    <property type="term" value="P:L-histidine catabolic process to glutamate and formate"/>
    <property type="evidence" value="ECO:0007669"/>
    <property type="project" value="UniProtKB-UniPathway"/>
</dbReference>
<comment type="catalytic activity">
    <reaction evidence="5 6 8">
        <text>L-histidine = trans-urocanate + NH4(+)</text>
        <dbReference type="Rhea" id="RHEA:21232"/>
        <dbReference type="ChEBI" id="CHEBI:17771"/>
        <dbReference type="ChEBI" id="CHEBI:28938"/>
        <dbReference type="ChEBI" id="CHEBI:57595"/>
        <dbReference type="EC" id="4.3.1.3"/>
    </reaction>
</comment>
<dbReference type="InterPro" id="IPR024083">
    <property type="entry name" value="Fumarase/histidase_N"/>
</dbReference>
<dbReference type="GO" id="GO:0019556">
    <property type="term" value="P:L-histidine catabolic process to glutamate and formamide"/>
    <property type="evidence" value="ECO:0007669"/>
    <property type="project" value="UniProtKB-UniPathway"/>
</dbReference>